<dbReference type="PANTHER" id="PTHR45831:SF2">
    <property type="entry name" value="LD24721P"/>
    <property type="match status" value="1"/>
</dbReference>
<dbReference type="Gene3D" id="1.25.40.10">
    <property type="entry name" value="Tetratricopeptide repeat domain"/>
    <property type="match status" value="1"/>
</dbReference>
<dbReference type="Pfam" id="PF00515">
    <property type="entry name" value="TPR_1"/>
    <property type="match status" value="1"/>
</dbReference>
<dbReference type="Pfam" id="PF17830">
    <property type="entry name" value="STI1-HOP_DP"/>
    <property type="match status" value="1"/>
</dbReference>
<reference evidence="5 6" key="1">
    <citation type="submission" date="2019-06" db="EMBL/GenBank/DDBJ databases">
        <title>Genomics analysis of Aphanomyces spp. identifies a new class of oomycete effector associated with host adaptation.</title>
        <authorList>
            <person name="Gaulin E."/>
        </authorList>
    </citation>
    <scope>NUCLEOTIDE SEQUENCE [LARGE SCALE GENOMIC DNA]</scope>
    <source>
        <strain evidence="5 6">E</strain>
    </source>
</reference>
<evidence type="ECO:0000256" key="3">
    <source>
        <dbReference type="PROSITE-ProRule" id="PRU00339"/>
    </source>
</evidence>
<protein>
    <recommendedName>
        <fullName evidence="4">STI1 domain-containing protein</fullName>
    </recommendedName>
</protein>
<organism evidence="5 6">
    <name type="scientific">Aphanomyces astaci</name>
    <name type="common">Crayfish plague agent</name>
    <dbReference type="NCBI Taxonomy" id="112090"/>
    <lineage>
        <taxon>Eukaryota</taxon>
        <taxon>Sar</taxon>
        <taxon>Stramenopiles</taxon>
        <taxon>Oomycota</taxon>
        <taxon>Saprolegniomycetes</taxon>
        <taxon>Saprolegniales</taxon>
        <taxon>Verrucalvaceae</taxon>
        <taxon>Aphanomyces</taxon>
    </lineage>
</organism>
<evidence type="ECO:0000256" key="1">
    <source>
        <dbReference type="ARBA" id="ARBA00022737"/>
    </source>
</evidence>
<dbReference type="InterPro" id="IPR006636">
    <property type="entry name" value="STI1_HS-bd"/>
</dbReference>
<feature type="domain" description="STI1" evidence="4">
    <location>
        <begin position="378"/>
        <end position="418"/>
    </location>
</feature>
<dbReference type="GO" id="GO:0016020">
    <property type="term" value="C:membrane"/>
    <property type="evidence" value="ECO:0007669"/>
    <property type="project" value="TreeGrafter"/>
</dbReference>
<dbReference type="InterPro" id="IPR019734">
    <property type="entry name" value="TPR_rpt"/>
</dbReference>
<name>A0A6A5A711_APHAT</name>
<dbReference type="SMART" id="SM00727">
    <property type="entry name" value="STI1"/>
    <property type="match status" value="2"/>
</dbReference>
<dbReference type="Proteomes" id="UP000469452">
    <property type="component" value="Unassembled WGS sequence"/>
</dbReference>
<dbReference type="GO" id="GO:0060090">
    <property type="term" value="F:molecular adaptor activity"/>
    <property type="evidence" value="ECO:0007669"/>
    <property type="project" value="TreeGrafter"/>
</dbReference>
<dbReference type="SUPFAM" id="SSF48452">
    <property type="entry name" value="TPR-like"/>
    <property type="match status" value="1"/>
</dbReference>
<keyword evidence="1" id="KW-0677">Repeat</keyword>
<evidence type="ECO:0000259" key="4">
    <source>
        <dbReference type="SMART" id="SM00727"/>
    </source>
</evidence>
<feature type="repeat" description="TPR" evidence="3">
    <location>
        <begin position="153"/>
        <end position="186"/>
    </location>
</feature>
<feature type="domain" description="STI1" evidence="4">
    <location>
        <begin position="304"/>
        <end position="347"/>
    </location>
</feature>
<dbReference type="InterPro" id="IPR011990">
    <property type="entry name" value="TPR-like_helical_dom_sf"/>
</dbReference>
<dbReference type="GO" id="GO:0072380">
    <property type="term" value="C:TRC complex"/>
    <property type="evidence" value="ECO:0007669"/>
    <property type="project" value="TreeGrafter"/>
</dbReference>
<keyword evidence="2 3" id="KW-0802">TPR repeat</keyword>
<dbReference type="Gene3D" id="1.10.260.100">
    <property type="match status" value="1"/>
</dbReference>
<dbReference type="InterPro" id="IPR041243">
    <property type="entry name" value="STI1/HOP_DP"/>
</dbReference>
<evidence type="ECO:0000313" key="6">
    <source>
        <dbReference type="Proteomes" id="UP000469452"/>
    </source>
</evidence>
<dbReference type="PANTHER" id="PTHR45831">
    <property type="entry name" value="LD24721P"/>
    <property type="match status" value="1"/>
</dbReference>
<dbReference type="VEuPathDB" id="FungiDB:H257_00930"/>
<dbReference type="GO" id="GO:0006620">
    <property type="term" value="P:post-translational protein targeting to endoplasmic reticulum membrane"/>
    <property type="evidence" value="ECO:0007669"/>
    <property type="project" value="TreeGrafter"/>
</dbReference>
<feature type="repeat" description="TPR" evidence="3">
    <location>
        <begin position="224"/>
        <end position="257"/>
    </location>
</feature>
<evidence type="ECO:0000313" key="5">
    <source>
        <dbReference type="EMBL" id="KAF0725467.1"/>
    </source>
</evidence>
<sequence>MGGITEAEKVLLFSVLEFLAPLSGKDGVDAAKVQAGVKSLQEAFNVNPSDAALKQRLGLKNHSLLDIFTAGSKSLQLVTSSAPAAEDPVIAANPGLWQKWLAKLEAKGFFNGVSPGTSEYDDLYKKALSKFKEKFGSDKAPPSLSKEEKEAKAETLKASGNAALSAKDYAKAEQLYSEAIALSPAGPNSHIYLSNLAAAQMYLEKYDDVVDNCEKSIELNPKYVKAYSRLGAAYLQLEDIDLAIDAFSRGLEVDPTNDMCKSGLHDARNRQSHLQTRNAPPPAGGGGMPDLSALAGMMGGAGGGAGGLAGLMSNPAMQQMAAQMMQNPQMMAMAQNMMKDPAALSRMMGSMGGGGGGGGAPDLSSLLTPEAIESFRHSPQVNAMRGDPVMAEFFDDMDQGGPQAAMRHMSNPAVAAKLQGLLSNNMM</sequence>
<proteinExistence type="predicted"/>
<comment type="caution">
    <text evidence="5">The sequence shown here is derived from an EMBL/GenBank/DDBJ whole genome shotgun (WGS) entry which is preliminary data.</text>
</comment>
<accession>A0A6A5A711</accession>
<dbReference type="SMART" id="SM00028">
    <property type="entry name" value="TPR"/>
    <property type="match status" value="3"/>
</dbReference>
<dbReference type="PROSITE" id="PS50005">
    <property type="entry name" value="TPR"/>
    <property type="match status" value="2"/>
</dbReference>
<gene>
    <name evidence="5" type="ORF">AaE_009706</name>
</gene>
<dbReference type="AlphaFoldDB" id="A0A6A5A711"/>
<evidence type="ECO:0000256" key="2">
    <source>
        <dbReference type="ARBA" id="ARBA00022803"/>
    </source>
</evidence>
<dbReference type="InterPro" id="IPR047150">
    <property type="entry name" value="SGT"/>
</dbReference>
<dbReference type="EMBL" id="VJMI01015647">
    <property type="protein sequence ID" value="KAF0725467.1"/>
    <property type="molecule type" value="Genomic_DNA"/>
</dbReference>
<dbReference type="PROSITE" id="PS50293">
    <property type="entry name" value="TPR_REGION"/>
    <property type="match status" value="1"/>
</dbReference>